<gene>
    <name evidence="4" type="ORF">UFOPK1506_00359</name>
</gene>
<dbReference type="Gene3D" id="3.40.630.190">
    <property type="entry name" value="LCP protein"/>
    <property type="match status" value="1"/>
</dbReference>
<feature type="region of interest" description="Disordered" evidence="1">
    <location>
        <begin position="344"/>
        <end position="396"/>
    </location>
</feature>
<feature type="transmembrane region" description="Helical" evidence="2">
    <location>
        <begin position="20"/>
        <end position="38"/>
    </location>
</feature>
<reference evidence="4" key="1">
    <citation type="submission" date="2020-05" db="EMBL/GenBank/DDBJ databases">
        <authorList>
            <person name="Chiriac C."/>
            <person name="Salcher M."/>
            <person name="Ghai R."/>
            <person name="Kavagutti S V."/>
        </authorList>
    </citation>
    <scope>NUCLEOTIDE SEQUENCE</scope>
</reference>
<dbReference type="InterPro" id="IPR004474">
    <property type="entry name" value="LytR_CpsA_psr"/>
</dbReference>
<dbReference type="AlphaFoldDB" id="A0A6J6CEB0"/>
<dbReference type="EMBL" id="CAEZSV010000044">
    <property type="protein sequence ID" value="CAB4549617.1"/>
    <property type="molecule type" value="Genomic_DNA"/>
</dbReference>
<proteinExistence type="predicted"/>
<dbReference type="NCBIfam" id="TIGR00350">
    <property type="entry name" value="lytR_cpsA_psr"/>
    <property type="match status" value="1"/>
</dbReference>
<dbReference type="Pfam" id="PF03816">
    <property type="entry name" value="LytR_cpsA_psr"/>
    <property type="match status" value="1"/>
</dbReference>
<dbReference type="PANTHER" id="PTHR33392:SF6">
    <property type="entry name" value="POLYISOPRENYL-TEICHOIC ACID--PEPTIDOGLYCAN TEICHOIC ACID TRANSFERASE TAGU"/>
    <property type="match status" value="1"/>
</dbReference>
<evidence type="ECO:0000313" key="4">
    <source>
        <dbReference type="EMBL" id="CAB4549617.1"/>
    </source>
</evidence>
<keyword evidence="2" id="KW-0812">Transmembrane</keyword>
<dbReference type="InterPro" id="IPR050922">
    <property type="entry name" value="LytR/CpsA/Psr_CW_biosynth"/>
</dbReference>
<keyword evidence="2" id="KW-1133">Transmembrane helix</keyword>
<evidence type="ECO:0000256" key="2">
    <source>
        <dbReference type="SAM" id="Phobius"/>
    </source>
</evidence>
<accession>A0A6J6CEB0</accession>
<organism evidence="4">
    <name type="scientific">freshwater metagenome</name>
    <dbReference type="NCBI Taxonomy" id="449393"/>
    <lineage>
        <taxon>unclassified sequences</taxon>
        <taxon>metagenomes</taxon>
        <taxon>ecological metagenomes</taxon>
    </lineage>
</organism>
<dbReference type="PANTHER" id="PTHR33392">
    <property type="entry name" value="POLYISOPRENYL-TEICHOIC ACID--PEPTIDOGLYCAN TEICHOIC ACID TRANSFERASE TAGU"/>
    <property type="match status" value="1"/>
</dbReference>
<sequence length="396" mass="43332">MILERLARILPRQSQRQRIVALSSAVIVLVATIIWGGFGAATSQIKRVDVFKDRTERPKVVARTAVTYLIVGSDTREGLTKAEIKALKVGSTKVAAGKRSDTMLLVHISKSRDHATIVSIPRDTFVLVPEWTDSTGKVHPPSYSKINSTFGRGDAPLLVQTLESMTDLRINHYIEVSFLGFKEMVDALGGVEICTRRKINDPKSHLVLSAGTHRLDGITALKYVRTRYFDGMGDLGRMQRQQQFIAAMIREASSAGVLLNPVKLVKFINAALGSVTTDPGLTQDDLITLAEQLRGISTKKVRTLTVPLSNENYYAHGVTAAVLWDKKLAPQLWEKLRNDEEIFTEPKPAKAKKDGTVVPDKSSKSGKGSGAATPTPTPTDIFKSRTAEVDSCGALR</sequence>
<protein>
    <submittedName>
        <fullName evidence="4">Unannotated protein</fullName>
    </submittedName>
</protein>
<keyword evidence="2" id="KW-0472">Membrane</keyword>
<evidence type="ECO:0000256" key="1">
    <source>
        <dbReference type="SAM" id="MobiDB-lite"/>
    </source>
</evidence>
<feature type="domain" description="Cell envelope-related transcriptional attenuator" evidence="3">
    <location>
        <begin position="99"/>
        <end position="253"/>
    </location>
</feature>
<evidence type="ECO:0000259" key="3">
    <source>
        <dbReference type="Pfam" id="PF03816"/>
    </source>
</evidence>
<name>A0A6J6CEB0_9ZZZZ</name>